<dbReference type="AlphaFoldDB" id="A0A9D4ZQC8"/>
<keyword evidence="1" id="KW-0934">Plastid</keyword>
<keyword evidence="4" id="KW-1185">Reference proteome</keyword>
<evidence type="ECO:0000313" key="3">
    <source>
        <dbReference type="EMBL" id="KAI5082031.1"/>
    </source>
</evidence>
<evidence type="ECO:0000259" key="2">
    <source>
        <dbReference type="Pfam" id="PF00931"/>
    </source>
</evidence>
<protein>
    <recommendedName>
        <fullName evidence="2">NB-ARC domain-containing protein</fullName>
    </recommendedName>
</protein>
<dbReference type="PRINTS" id="PR00364">
    <property type="entry name" value="DISEASERSIST"/>
</dbReference>
<keyword evidence="1" id="KW-0150">Chloroplast</keyword>
<accession>A0A9D4ZQC8</accession>
<dbReference type="PANTHER" id="PTHR11017">
    <property type="entry name" value="LEUCINE-RICH REPEAT-CONTAINING PROTEIN"/>
    <property type="match status" value="1"/>
</dbReference>
<dbReference type="Pfam" id="PF00931">
    <property type="entry name" value="NB-ARC"/>
    <property type="match status" value="1"/>
</dbReference>
<dbReference type="InterPro" id="IPR002182">
    <property type="entry name" value="NB-ARC"/>
</dbReference>
<feature type="domain" description="NB-ARC" evidence="2">
    <location>
        <begin position="102"/>
        <end position="248"/>
    </location>
</feature>
<dbReference type="GO" id="GO:0043531">
    <property type="term" value="F:ADP binding"/>
    <property type="evidence" value="ECO:0007669"/>
    <property type="project" value="InterPro"/>
</dbReference>
<dbReference type="OrthoDB" id="1431708at2759"/>
<dbReference type="Gene3D" id="3.40.50.300">
    <property type="entry name" value="P-loop containing nucleotide triphosphate hydrolases"/>
    <property type="match status" value="1"/>
</dbReference>
<dbReference type="SUPFAM" id="SSF52540">
    <property type="entry name" value="P-loop containing nucleoside triphosphate hydrolases"/>
    <property type="match status" value="1"/>
</dbReference>
<dbReference type="InterPro" id="IPR027417">
    <property type="entry name" value="P-loop_NTPase"/>
</dbReference>
<comment type="caution">
    <text evidence="3">The sequence shown here is derived from an EMBL/GenBank/DDBJ whole genome shotgun (WGS) entry which is preliminary data.</text>
</comment>
<dbReference type="GO" id="GO:0006952">
    <property type="term" value="P:defense response"/>
    <property type="evidence" value="ECO:0007669"/>
    <property type="project" value="InterPro"/>
</dbReference>
<gene>
    <name evidence="3" type="ORF">GOP47_0001774</name>
</gene>
<dbReference type="Proteomes" id="UP000886520">
    <property type="component" value="Chromosome 2"/>
</dbReference>
<evidence type="ECO:0000313" key="4">
    <source>
        <dbReference type="Proteomes" id="UP000886520"/>
    </source>
</evidence>
<reference evidence="3" key="1">
    <citation type="submission" date="2021-01" db="EMBL/GenBank/DDBJ databases">
        <title>Adiantum capillus-veneris genome.</title>
        <authorList>
            <person name="Fang Y."/>
            <person name="Liao Q."/>
        </authorList>
    </citation>
    <scope>NUCLEOTIDE SEQUENCE</scope>
    <source>
        <strain evidence="3">H3</strain>
        <tissue evidence="3">Leaf</tissue>
    </source>
</reference>
<name>A0A9D4ZQC8_ADICA</name>
<dbReference type="PANTHER" id="PTHR11017:SF579">
    <property type="entry name" value="TIR DOMAIN-CONTAINING PROTEIN"/>
    <property type="match status" value="1"/>
</dbReference>
<evidence type="ECO:0000256" key="1">
    <source>
        <dbReference type="ARBA" id="ARBA00022528"/>
    </source>
</evidence>
<dbReference type="InterPro" id="IPR044974">
    <property type="entry name" value="Disease_R_plants"/>
</dbReference>
<organism evidence="3 4">
    <name type="scientific">Adiantum capillus-veneris</name>
    <name type="common">Maidenhair fern</name>
    <dbReference type="NCBI Taxonomy" id="13818"/>
    <lineage>
        <taxon>Eukaryota</taxon>
        <taxon>Viridiplantae</taxon>
        <taxon>Streptophyta</taxon>
        <taxon>Embryophyta</taxon>
        <taxon>Tracheophyta</taxon>
        <taxon>Polypodiopsida</taxon>
        <taxon>Polypodiidae</taxon>
        <taxon>Polypodiales</taxon>
        <taxon>Pteridineae</taxon>
        <taxon>Pteridaceae</taxon>
        <taxon>Vittarioideae</taxon>
        <taxon>Adiantum</taxon>
    </lineage>
</organism>
<proteinExistence type="predicted"/>
<sequence length="261" mass="29465">MSNLQKFMPSSGWELEIGLDINSWAKNLEKLQYVSGEVHYRIHLHNGRIRHQSEYDYIQVIVSNICDLLPPPPRKYLCDDAIKGGERMAQEIADSFNQQESLGADGVTAIGVYGVGGSGKTTLCKMMTKFFIDEFCGRCFYIELATNDDEVEKQLLHDIGVILESLSAGATLKIHHVDQALVLLQEALHRSKVFLAIDNVWGCLGIKHQNFDFAKRIIVMKCLPGSKILTTGRSRKVQDCLLQERLKMVGKLTNRDQHFRG</sequence>
<dbReference type="EMBL" id="JABFUD020000003">
    <property type="protein sequence ID" value="KAI5082031.1"/>
    <property type="molecule type" value="Genomic_DNA"/>
</dbReference>